<dbReference type="InterPro" id="IPR005135">
    <property type="entry name" value="Endo/exonuclease/phosphatase"/>
</dbReference>
<comment type="similarity">
    <text evidence="2">Belongs to the poly(A) polymerase family.</text>
</comment>
<evidence type="ECO:0000259" key="10">
    <source>
        <dbReference type="Pfam" id="PF03372"/>
    </source>
</evidence>
<comment type="subcellular location">
    <subcellularLocation>
        <location evidence="1">Nucleus</location>
    </subcellularLocation>
</comment>
<feature type="domain" description="Poly(A) polymerase central" evidence="12">
    <location>
        <begin position="791"/>
        <end position="919"/>
    </location>
</feature>
<dbReference type="PANTHER" id="PTHR10682:SF23">
    <property type="entry name" value="POLYNUCLEOTIDE ADENYLYLTRANSFERASE"/>
    <property type="match status" value="1"/>
</dbReference>
<evidence type="ECO:0000259" key="12">
    <source>
        <dbReference type="Pfam" id="PF04928"/>
    </source>
</evidence>
<dbReference type="GO" id="GO:0031123">
    <property type="term" value="P:RNA 3'-end processing"/>
    <property type="evidence" value="ECO:0007669"/>
    <property type="project" value="InterPro"/>
</dbReference>
<dbReference type="InterPro" id="IPR011068">
    <property type="entry name" value="NuclTrfase_I-like_C"/>
</dbReference>
<dbReference type="InterPro" id="IPR043519">
    <property type="entry name" value="NT_sf"/>
</dbReference>
<feature type="compositionally biased region" description="Basic residues" evidence="9">
    <location>
        <begin position="1130"/>
        <end position="1139"/>
    </location>
</feature>
<dbReference type="GO" id="GO:0006397">
    <property type="term" value="P:mRNA processing"/>
    <property type="evidence" value="ECO:0007669"/>
    <property type="project" value="UniProtKB-KW"/>
</dbReference>
<dbReference type="Pfam" id="PF04457">
    <property type="entry name" value="MJ1316"/>
    <property type="match status" value="1"/>
</dbReference>
<evidence type="ECO:0000256" key="8">
    <source>
        <dbReference type="ARBA" id="ARBA00023242"/>
    </source>
</evidence>
<dbReference type="GO" id="GO:0003723">
    <property type="term" value="F:RNA binding"/>
    <property type="evidence" value="ECO:0007669"/>
    <property type="project" value="InterPro"/>
</dbReference>
<evidence type="ECO:0000256" key="2">
    <source>
        <dbReference type="ARBA" id="ARBA00010912"/>
    </source>
</evidence>
<protein>
    <recommendedName>
        <fullName evidence="3">polynucleotide adenylyltransferase</fullName>
        <ecNumber evidence="3">2.7.7.19</ecNumber>
    </recommendedName>
</protein>
<feature type="domain" description="MJ1316 RNA cyclic group end recognition" evidence="11">
    <location>
        <begin position="1157"/>
        <end position="1227"/>
    </location>
</feature>
<feature type="region of interest" description="Disordered" evidence="9">
    <location>
        <begin position="1095"/>
        <end position="1147"/>
    </location>
</feature>
<dbReference type="InterPro" id="IPR009097">
    <property type="entry name" value="Cyclic_Pdiesterase"/>
</dbReference>
<evidence type="ECO:0000256" key="3">
    <source>
        <dbReference type="ARBA" id="ARBA00012388"/>
    </source>
</evidence>
<keyword evidence="8" id="KW-0539">Nucleus</keyword>
<dbReference type="Gene3D" id="3.30.70.590">
    <property type="entry name" value="Poly(A) polymerase predicted RNA binding domain"/>
    <property type="match status" value="1"/>
</dbReference>
<dbReference type="Gene3D" id="3.90.1140.10">
    <property type="entry name" value="Cyclic phosphodiesterase"/>
    <property type="match status" value="1"/>
</dbReference>
<organism evidence="13 14">
    <name type="scientific">Pyricularia oryzae</name>
    <name type="common">Rice blast fungus</name>
    <name type="synonym">Magnaporthe oryzae</name>
    <dbReference type="NCBI Taxonomy" id="318829"/>
    <lineage>
        <taxon>Eukaryota</taxon>
        <taxon>Fungi</taxon>
        <taxon>Dikarya</taxon>
        <taxon>Ascomycota</taxon>
        <taxon>Pezizomycotina</taxon>
        <taxon>Sordariomycetes</taxon>
        <taxon>Sordariomycetidae</taxon>
        <taxon>Magnaporthales</taxon>
        <taxon>Pyriculariaceae</taxon>
        <taxon>Pyricularia</taxon>
    </lineage>
</organism>
<evidence type="ECO:0000259" key="11">
    <source>
        <dbReference type="Pfam" id="PF04457"/>
    </source>
</evidence>
<keyword evidence="4" id="KW-0507">mRNA processing</keyword>
<reference evidence="13 14" key="1">
    <citation type="journal article" date="2019" name="Mol. Biol. Evol.">
        <title>Blast fungal genomes show frequent chromosomal changes, gene gains and losses, and effector gene turnover.</title>
        <authorList>
            <person name="Gomez Luciano L.B."/>
            <person name="Jason Tsai I."/>
            <person name="Chuma I."/>
            <person name="Tosa Y."/>
            <person name="Chen Y.H."/>
            <person name="Li J.Y."/>
            <person name="Li M.Y."/>
            <person name="Jade Lu M.Y."/>
            <person name="Nakayashiki H."/>
            <person name="Li W.H."/>
        </authorList>
    </citation>
    <scope>NUCLEOTIDE SEQUENCE [LARGE SCALE GENOMIC DNA]</scope>
    <source>
        <strain evidence="13">MZ5-1-6</strain>
    </source>
</reference>
<dbReference type="InterPro" id="IPR036691">
    <property type="entry name" value="Endo/exonu/phosph_ase_sf"/>
</dbReference>
<dbReference type="EC" id="2.7.7.19" evidence="3"/>
<dbReference type="Gene3D" id="1.10.1410.10">
    <property type="match status" value="1"/>
</dbReference>
<dbReference type="Proteomes" id="UP000294847">
    <property type="component" value="Chromosome 3"/>
</dbReference>
<keyword evidence="5" id="KW-0808">Transferase</keyword>
<dbReference type="Pfam" id="PF03372">
    <property type="entry name" value="Exo_endo_phos"/>
    <property type="match status" value="1"/>
</dbReference>
<proteinExistence type="inferred from homology"/>
<dbReference type="GO" id="GO:0005634">
    <property type="term" value="C:nucleus"/>
    <property type="evidence" value="ECO:0007669"/>
    <property type="project" value="UniProtKB-SubCell"/>
</dbReference>
<dbReference type="Pfam" id="PF13563">
    <property type="entry name" value="2_5_RNA_ligase2"/>
    <property type="match status" value="1"/>
</dbReference>
<sequence length="1238" mass="138725">MEGSQIQARVASHAIPTTSHDTALCIVPPRQLWPTIDRLRSLYDDAFGKWPPHINLVYPFVQVASLDHAVAAIASELEAKLRRQHYDECNPAVRLDSSGVFSHRKHNTIYRRDGDETRVERLRDLRKVVSSALGHQSPSDGEYRPHLTVAQSTDAKDSQHKSRLGKVDLLPTSEWQVDKLHVLVRVQGIQGTVMKSWGTIDLRTGSLSRCDHLMGFYEDSMFVTQPEDVAYKTSYPRNEVMPCHTFDEYTKRWTPLPKTSSSRKFMQKKLRVASYNVLAEFDFPPSQERYPVLVNTILSQDALADVLILQEVTDDFLCYLLANEDVHASYRYVSHAPPNQDNIEPLPSHLNIVFLSRVVFDWEWVQFPRDHKGSVVARFRDLGRWEDAQSVPLVVASVHLTHGLSDQAVSTRTAEVERLLSHLVQNYQGHPWIVAGDFNTTTSPLTIKEALKGGYISQQSVKEIPRFDDLLEQEDLVDTWASHEAKTSGNEISSESMCTGEDGATYDPLNNMLAFKISDTGPGGRPQRYDKILLKGEGTLESSGFNRFGFPTENAATHETSYGSDHWGVRALLQLSDAATDAATISTDVSPLIVPVDLARAPESMRDPQVLKGMLESMGAIPAAEENPRRQAAFDALRHVVTGNLVEGVSDASEYDRLRSSIIMVPVGSWGLGVSTLSSDIDCLCIGPLSSSTFFALTTQRIKKASVESGLEIKLLRRVRANSGVMLELEVMSVRVDLQYCAATAVAEQWPAVLKLPPNDPIFALPAQTLGKLKALRDLDYLRETIPDLSKFRLAHRAIKTWAQSRGIYSAKFGYLGGIQVSILLARVCKLLARDHGQEVSVPDILSSFFSHYASFDWRNKIAFDPFFHKKLNYLRSAREPLAILGFFPPALNTTLAATVPSMKAIARELSQANELLNEDGMTWDTFFGASSAGGDKTHSLARGAADFLSSYKSFVKIELQYWGISLSKGSQFIGWLESRCPLLLVDMSRRLPQLNFRIWPQRFVEQVDAGEPEASNDGDDQGETREYQGFYLIGLEQDSDATDEDRKLAAGTMQTVLQRFEDMIRGDEKYFDAKSQWLSTSVIQEADLGELTLDERSWGNYTAGDEDEDEEEEEEDSASDIQESGQRPQKQKKGKKGRGAKEQGQAVSIAKSCGKFRTAADVISRLRWDPALDSSDYLVGYEDRFKGAMEKALDAWKGEQTDEEFIPQHRILYFKRKNDGMVVWERRTRTDLLFGSG</sequence>
<dbReference type="AlphaFoldDB" id="A0A4P7N823"/>
<dbReference type="EMBL" id="CP034206">
    <property type="protein sequence ID" value="QBZ58857.1"/>
    <property type="molecule type" value="Genomic_DNA"/>
</dbReference>
<feature type="domain" description="Endonuclease/exonuclease/phosphatase" evidence="10">
    <location>
        <begin position="274"/>
        <end position="566"/>
    </location>
</feature>
<evidence type="ECO:0000256" key="5">
    <source>
        <dbReference type="ARBA" id="ARBA00022679"/>
    </source>
</evidence>
<dbReference type="Gene3D" id="3.30.460.10">
    <property type="entry name" value="Beta Polymerase, domain 2"/>
    <property type="match status" value="1"/>
</dbReference>
<name>A0A4P7N823_PYROR</name>
<evidence type="ECO:0000256" key="7">
    <source>
        <dbReference type="ARBA" id="ARBA00022840"/>
    </source>
</evidence>
<evidence type="ECO:0000256" key="9">
    <source>
        <dbReference type="SAM" id="MobiDB-lite"/>
    </source>
</evidence>
<dbReference type="SUPFAM" id="SSF55144">
    <property type="entry name" value="LigT-like"/>
    <property type="match status" value="1"/>
</dbReference>
<dbReference type="GO" id="GO:1990817">
    <property type="term" value="F:poly(A) RNA polymerase activity"/>
    <property type="evidence" value="ECO:0007669"/>
    <property type="project" value="UniProtKB-EC"/>
</dbReference>
<evidence type="ECO:0000313" key="14">
    <source>
        <dbReference type="Proteomes" id="UP000294847"/>
    </source>
</evidence>
<accession>A0A4P7N823</accession>
<dbReference type="GO" id="GO:0005524">
    <property type="term" value="F:ATP binding"/>
    <property type="evidence" value="ECO:0007669"/>
    <property type="project" value="UniProtKB-KW"/>
</dbReference>
<dbReference type="PANTHER" id="PTHR10682">
    <property type="entry name" value="POLY A POLYMERASE"/>
    <property type="match status" value="1"/>
</dbReference>
<gene>
    <name evidence="13" type="ORF">PoMZ_03815</name>
</gene>
<evidence type="ECO:0000256" key="6">
    <source>
        <dbReference type="ARBA" id="ARBA00022741"/>
    </source>
</evidence>
<dbReference type="Gene3D" id="3.60.10.10">
    <property type="entry name" value="Endonuclease/exonuclease/phosphatase"/>
    <property type="match status" value="1"/>
</dbReference>
<dbReference type="InterPro" id="IPR040459">
    <property type="entry name" value="MJ1316"/>
</dbReference>
<dbReference type="SUPFAM" id="SSF81301">
    <property type="entry name" value="Nucleotidyltransferase"/>
    <property type="match status" value="1"/>
</dbReference>
<keyword evidence="6" id="KW-0547">Nucleotide-binding</keyword>
<dbReference type="SUPFAM" id="SSF81631">
    <property type="entry name" value="PAP/OAS1 substrate-binding domain"/>
    <property type="match status" value="1"/>
</dbReference>
<evidence type="ECO:0000313" key="13">
    <source>
        <dbReference type="EMBL" id="QBZ58857.1"/>
    </source>
</evidence>
<evidence type="ECO:0000256" key="4">
    <source>
        <dbReference type="ARBA" id="ARBA00022664"/>
    </source>
</evidence>
<keyword evidence="7" id="KW-0067">ATP-binding</keyword>
<dbReference type="InterPro" id="IPR007012">
    <property type="entry name" value="PolA_pol_cen_dom"/>
</dbReference>
<feature type="compositionally biased region" description="Acidic residues" evidence="9">
    <location>
        <begin position="1105"/>
        <end position="1119"/>
    </location>
</feature>
<evidence type="ECO:0000256" key="1">
    <source>
        <dbReference type="ARBA" id="ARBA00004123"/>
    </source>
</evidence>
<feature type="region of interest" description="Disordered" evidence="9">
    <location>
        <begin position="131"/>
        <end position="163"/>
    </location>
</feature>
<dbReference type="SUPFAM" id="SSF56219">
    <property type="entry name" value="DNase I-like"/>
    <property type="match status" value="1"/>
</dbReference>
<dbReference type="SUPFAM" id="SSF55003">
    <property type="entry name" value="PAP/Archaeal CCA-adding enzyme, C-terminal domain"/>
    <property type="match status" value="1"/>
</dbReference>
<dbReference type="Pfam" id="PF04928">
    <property type="entry name" value="PAP_central"/>
    <property type="match status" value="1"/>
</dbReference>